<dbReference type="Gene3D" id="1.25.40.10">
    <property type="entry name" value="Tetratricopeptide repeat domain"/>
    <property type="match status" value="1"/>
</dbReference>
<evidence type="ECO:0000313" key="5">
    <source>
        <dbReference type="Proteomes" id="UP001318040"/>
    </source>
</evidence>
<dbReference type="GO" id="GO:0045048">
    <property type="term" value="P:protein insertion into ER membrane"/>
    <property type="evidence" value="ECO:0007669"/>
    <property type="project" value="InterPro"/>
</dbReference>
<accession>A0AAJ7TZY5</accession>
<comment type="subcellular location">
    <subcellularLocation>
        <location evidence="1">Cytoplasm</location>
        <location evidence="1">Cytosol</location>
    </subcellularLocation>
</comment>
<evidence type="ECO:0000256" key="1">
    <source>
        <dbReference type="ARBA" id="ARBA00004514"/>
    </source>
</evidence>
<keyword evidence="3" id="KW-0813">Transport</keyword>
<gene>
    <name evidence="6" type="primary">GET4</name>
</gene>
<comment type="similarity">
    <text evidence="2">Belongs to the GET4 family.</text>
</comment>
<dbReference type="AlphaFoldDB" id="A0AAJ7TZY5"/>
<name>A0AAJ7TZY5_PETMA</name>
<sequence>MAEKTEGQGGDAGGSAAAAAAASARGGVQRVEGKLRASVERGDYYEAHQMYRTLFHRYTTQNRHSDVVELMFSGALLFFKHNQQNSAADLSMLVLESLEKSSATVTEELLERLSRLFSLMDPNSPERTNFAARAVKWSRDGTARRGHPELHRLLALTLWKEQNYGESRYHFLHASDGESCALMLVEHATTQSFPGEADLFVAQAVLQFLCLKDKSTATIVFVTYTQKHPLIDGGPPFSLPLLNFIWFLLLAIEGGKLTVFTVLCEVYQMSIKRDPVYLEYLDRIGQLFFGVPPKQTSSYGGMIGNLLSSLMGSDEEGTEAEPDGLSIELD</sequence>
<dbReference type="PANTHER" id="PTHR12875">
    <property type="entry name" value="GOLGI TO ER TRAFFIC PROTEIN 4 HOMOLOG"/>
    <property type="match status" value="1"/>
</dbReference>
<keyword evidence="4" id="KW-0963">Cytoplasm</keyword>
<organism evidence="5 6">
    <name type="scientific">Petromyzon marinus</name>
    <name type="common">Sea lamprey</name>
    <dbReference type="NCBI Taxonomy" id="7757"/>
    <lineage>
        <taxon>Eukaryota</taxon>
        <taxon>Metazoa</taxon>
        <taxon>Chordata</taxon>
        <taxon>Craniata</taxon>
        <taxon>Vertebrata</taxon>
        <taxon>Cyclostomata</taxon>
        <taxon>Hyperoartia</taxon>
        <taxon>Petromyzontiformes</taxon>
        <taxon>Petromyzontidae</taxon>
        <taxon>Petromyzon</taxon>
    </lineage>
</organism>
<dbReference type="InterPro" id="IPR011990">
    <property type="entry name" value="TPR-like_helical_dom_sf"/>
</dbReference>
<evidence type="ECO:0000256" key="2">
    <source>
        <dbReference type="ARBA" id="ARBA00005351"/>
    </source>
</evidence>
<dbReference type="RefSeq" id="XP_032826096.1">
    <property type="nucleotide sequence ID" value="XM_032970205.1"/>
</dbReference>
<proteinExistence type="inferred from homology"/>
<dbReference type="GeneID" id="116951519"/>
<reference evidence="6" key="1">
    <citation type="submission" date="2025-08" db="UniProtKB">
        <authorList>
            <consortium name="RefSeq"/>
        </authorList>
    </citation>
    <scope>IDENTIFICATION</scope>
    <source>
        <tissue evidence="6">Sperm</tissue>
    </source>
</reference>
<evidence type="ECO:0000313" key="6">
    <source>
        <dbReference type="RefSeq" id="XP_032826096.1"/>
    </source>
</evidence>
<dbReference type="Pfam" id="PF04190">
    <property type="entry name" value="GET4"/>
    <property type="match status" value="1"/>
</dbReference>
<dbReference type="GO" id="GO:0071818">
    <property type="term" value="C:BAT3 complex"/>
    <property type="evidence" value="ECO:0007669"/>
    <property type="project" value="TreeGrafter"/>
</dbReference>
<dbReference type="FunFam" id="1.25.40.10:FF:000060">
    <property type="entry name" value="Golgi to ER traffic protein 4 homolog"/>
    <property type="match status" value="1"/>
</dbReference>
<protein>
    <submittedName>
        <fullName evidence="6">Golgi to ER traffic protein 4 homolog</fullName>
    </submittedName>
</protein>
<dbReference type="PANTHER" id="PTHR12875:SF0">
    <property type="entry name" value="GOLGI TO ER TRAFFIC PROTEIN 4 HOMOLOG"/>
    <property type="match status" value="1"/>
</dbReference>
<evidence type="ECO:0000256" key="4">
    <source>
        <dbReference type="ARBA" id="ARBA00022490"/>
    </source>
</evidence>
<dbReference type="InterPro" id="IPR007317">
    <property type="entry name" value="GET4"/>
</dbReference>
<dbReference type="KEGG" id="pmrn:116951519"/>
<evidence type="ECO:0000256" key="3">
    <source>
        <dbReference type="ARBA" id="ARBA00022448"/>
    </source>
</evidence>
<dbReference type="CTD" id="51608"/>
<dbReference type="Proteomes" id="UP001318040">
    <property type="component" value="Chromosome 43"/>
</dbReference>
<keyword evidence="5" id="KW-1185">Reference proteome</keyword>